<gene>
    <name evidence="2" type="ORF">AB6A68_07060</name>
</gene>
<feature type="domain" description="Amine oxidase" evidence="1">
    <location>
        <begin position="10"/>
        <end position="442"/>
    </location>
</feature>
<sequence length="444" mass="48070">MKVLVVGGGISGLAGAWEFMQLGHQVTVLEREDQIGGKLQTRIIDGLQVELGPDSYLRRNPLANELIDQLDLQETAPAAGRPLLYDATGCQPIPTGLNLGAPKSVAQALANHLVPLPTRARAAIGALWPDPHPTDRSDDLGLIVSRRYGRRWADANIEPLVGGINANTIYGLSALTSAPSIVTPPTGQSGGGRQGPLFAAPSAGLSALVARLEQELTAGGCRLITSSSVQSIERRRACDIVVATSDAIYEANRVLVAVPAFQAAAALATALDGDDALELLRSIHYASVSMSITFTSDTLPARFEGISGVLVARQLGLLATAVSIASNKWPGTIPHKATLLRISTGSLYDRRHRRMDDDELQRTLTLEARQILDYDLRPQWYRIVRWERAFPHFRPYHRQIISKLDARLRSQLHDDVILTGSYINGSGIPTCIATARERARQMVI</sequence>
<dbReference type="InterPro" id="IPR002937">
    <property type="entry name" value="Amino_oxidase"/>
</dbReference>
<evidence type="ECO:0000259" key="1">
    <source>
        <dbReference type="Pfam" id="PF01593"/>
    </source>
</evidence>
<dbReference type="Pfam" id="PF01593">
    <property type="entry name" value="Amino_oxidase"/>
    <property type="match status" value="1"/>
</dbReference>
<protein>
    <submittedName>
        <fullName evidence="2">NAD(P)/FAD-dependent oxidoreductase</fullName>
    </submittedName>
</protein>
<dbReference type="Gene3D" id="3.90.660.20">
    <property type="entry name" value="Protoporphyrinogen oxidase, mitochondrial, domain 2"/>
    <property type="match status" value="1"/>
</dbReference>
<dbReference type="PANTHER" id="PTHR42923:SF3">
    <property type="entry name" value="PROTOPORPHYRINOGEN OXIDASE"/>
    <property type="match status" value="1"/>
</dbReference>
<dbReference type="RefSeq" id="WP_369084459.1">
    <property type="nucleotide sequence ID" value="NZ_JBFSHR010000020.1"/>
</dbReference>
<dbReference type="SUPFAM" id="SSF54373">
    <property type="entry name" value="FAD-linked reductases, C-terminal domain"/>
    <property type="match status" value="1"/>
</dbReference>
<dbReference type="SUPFAM" id="SSF51905">
    <property type="entry name" value="FAD/NAD(P)-binding domain"/>
    <property type="match status" value="1"/>
</dbReference>
<dbReference type="PANTHER" id="PTHR42923">
    <property type="entry name" value="PROTOPORPHYRINOGEN OXIDASE"/>
    <property type="match status" value="1"/>
</dbReference>
<comment type="caution">
    <text evidence="2">The sequence shown here is derived from an EMBL/GenBank/DDBJ whole genome shotgun (WGS) entry which is preliminary data.</text>
</comment>
<dbReference type="Proteomes" id="UP001560267">
    <property type="component" value="Unassembled WGS sequence"/>
</dbReference>
<dbReference type="Gene3D" id="3.50.50.60">
    <property type="entry name" value="FAD/NAD(P)-binding domain"/>
    <property type="match status" value="1"/>
</dbReference>
<dbReference type="Gene3D" id="1.10.3110.10">
    <property type="entry name" value="protoporphyrinogen ix oxidase, domain 3"/>
    <property type="match status" value="1"/>
</dbReference>
<proteinExistence type="predicted"/>
<organism evidence="2 3">
    <name type="scientific">Ferrimicrobium acidiphilum</name>
    <dbReference type="NCBI Taxonomy" id="121039"/>
    <lineage>
        <taxon>Bacteria</taxon>
        <taxon>Bacillati</taxon>
        <taxon>Actinomycetota</taxon>
        <taxon>Acidimicrobiia</taxon>
        <taxon>Acidimicrobiales</taxon>
        <taxon>Acidimicrobiaceae</taxon>
        <taxon>Ferrimicrobium</taxon>
    </lineage>
</organism>
<name>A0ABV3Y4Z5_9ACTN</name>
<accession>A0ABV3Y4Z5</accession>
<evidence type="ECO:0000313" key="3">
    <source>
        <dbReference type="Proteomes" id="UP001560267"/>
    </source>
</evidence>
<keyword evidence="3" id="KW-1185">Reference proteome</keyword>
<dbReference type="InterPro" id="IPR036188">
    <property type="entry name" value="FAD/NAD-bd_sf"/>
</dbReference>
<evidence type="ECO:0000313" key="2">
    <source>
        <dbReference type="EMBL" id="MEX6429598.1"/>
    </source>
</evidence>
<dbReference type="InterPro" id="IPR050464">
    <property type="entry name" value="Zeta_carotene_desat/Oxidored"/>
</dbReference>
<reference evidence="2 3" key="1">
    <citation type="submission" date="2024-07" db="EMBL/GenBank/DDBJ databases">
        <title>Draft Genome Sequence of Ferrimicrobium acidiphilum Strain YE2023, Isolated from a Pulp of Bioleach Reactor.</title>
        <authorList>
            <person name="Elkina Y.A."/>
            <person name="Bulaeva A.G."/>
            <person name="Beletsky A.V."/>
            <person name="Mardanov A.V."/>
        </authorList>
    </citation>
    <scope>NUCLEOTIDE SEQUENCE [LARGE SCALE GENOMIC DNA]</scope>
    <source>
        <strain evidence="2 3">YE2023</strain>
    </source>
</reference>
<dbReference type="EMBL" id="JBFSHR010000020">
    <property type="protein sequence ID" value="MEX6429598.1"/>
    <property type="molecule type" value="Genomic_DNA"/>
</dbReference>